<feature type="region of interest" description="Disordered" evidence="1">
    <location>
        <begin position="853"/>
        <end position="919"/>
    </location>
</feature>
<feature type="compositionally biased region" description="Polar residues" evidence="1">
    <location>
        <begin position="874"/>
        <end position="897"/>
    </location>
</feature>
<dbReference type="SUPFAM" id="SSF53474">
    <property type="entry name" value="alpha/beta-Hydrolases"/>
    <property type="match status" value="1"/>
</dbReference>
<feature type="compositionally biased region" description="Basic and acidic residues" evidence="1">
    <location>
        <begin position="388"/>
        <end position="403"/>
    </location>
</feature>
<evidence type="ECO:0000313" key="2">
    <source>
        <dbReference type="EMBL" id="TRM61469.1"/>
    </source>
</evidence>
<dbReference type="InterPro" id="IPR050471">
    <property type="entry name" value="AB_hydrolase"/>
</dbReference>
<feature type="compositionally biased region" description="Polar residues" evidence="1">
    <location>
        <begin position="165"/>
        <end position="175"/>
    </location>
</feature>
<feature type="compositionally biased region" description="Low complexity" evidence="1">
    <location>
        <begin position="808"/>
        <end position="830"/>
    </location>
</feature>
<feature type="compositionally biased region" description="Basic and acidic residues" evidence="1">
    <location>
        <begin position="114"/>
        <end position="132"/>
    </location>
</feature>
<feature type="compositionally biased region" description="Pro residues" evidence="1">
    <location>
        <begin position="434"/>
        <end position="444"/>
    </location>
</feature>
<evidence type="ECO:0000313" key="3">
    <source>
        <dbReference type="Proteomes" id="UP000320762"/>
    </source>
</evidence>
<feature type="compositionally biased region" description="Pro residues" evidence="1">
    <location>
        <begin position="241"/>
        <end position="251"/>
    </location>
</feature>
<feature type="compositionally biased region" description="Low complexity" evidence="1">
    <location>
        <begin position="902"/>
        <end position="914"/>
    </location>
</feature>
<feature type="region of interest" description="Disordered" evidence="1">
    <location>
        <begin position="235"/>
        <end position="474"/>
    </location>
</feature>
<reference evidence="2 3" key="1">
    <citation type="journal article" date="2019" name="New Phytol.">
        <title>Comparative genomics reveals unique wood-decay strategies and fruiting body development in the Schizophyllaceae.</title>
        <authorList>
            <person name="Almasi E."/>
            <person name="Sahu N."/>
            <person name="Krizsan K."/>
            <person name="Balint B."/>
            <person name="Kovacs G.M."/>
            <person name="Kiss B."/>
            <person name="Cseklye J."/>
            <person name="Drula E."/>
            <person name="Henrissat B."/>
            <person name="Nagy I."/>
            <person name="Chovatia M."/>
            <person name="Adam C."/>
            <person name="LaButti K."/>
            <person name="Lipzen A."/>
            <person name="Riley R."/>
            <person name="Grigoriev I.V."/>
            <person name="Nagy L.G."/>
        </authorList>
    </citation>
    <scope>NUCLEOTIDE SEQUENCE [LARGE SCALE GENOMIC DNA]</scope>
    <source>
        <strain evidence="2 3">NL-1724</strain>
    </source>
</reference>
<feature type="compositionally biased region" description="Low complexity" evidence="1">
    <location>
        <begin position="37"/>
        <end position="47"/>
    </location>
</feature>
<accession>A0A550C9J1</accession>
<dbReference type="OrthoDB" id="435520at2759"/>
<comment type="caution">
    <text evidence="2">The sequence shown here is derived from an EMBL/GenBank/DDBJ whole genome shotgun (WGS) entry which is preliminary data.</text>
</comment>
<dbReference type="InterPro" id="IPR029058">
    <property type="entry name" value="AB_hydrolase_fold"/>
</dbReference>
<feature type="compositionally biased region" description="Acidic residues" evidence="1">
    <location>
        <begin position="97"/>
        <end position="107"/>
    </location>
</feature>
<feature type="compositionally biased region" description="Polar residues" evidence="1">
    <location>
        <begin position="56"/>
        <end position="68"/>
    </location>
</feature>
<keyword evidence="3" id="KW-1185">Reference proteome</keyword>
<dbReference type="PANTHER" id="PTHR43433">
    <property type="entry name" value="HYDROLASE, ALPHA/BETA FOLD FAMILY PROTEIN"/>
    <property type="match status" value="1"/>
</dbReference>
<feature type="region of interest" description="Disordered" evidence="1">
    <location>
        <begin position="1"/>
        <end position="181"/>
    </location>
</feature>
<feature type="region of interest" description="Disordered" evidence="1">
    <location>
        <begin position="751"/>
        <end position="841"/>
    </location>
</feature>
<dbReference type="PANTHER" id="PTHR43433:SF10">
    <property type="entry name" value="AB HYDROLASE-1 DOMAIN-CONTAINING PROTEIN"/>
    <property type="match status" value="1"/>
</dbReference>
<feature type="compositionally biased region" description="Polar residues" evidence="1">
    <location>
        <begin position="452"/>
        <end position="463"/>
    </location>
</feature>
<feature type="compositionally biased region" description="Low complexity" evidence="1">
    <location>
        <begin position="329"/>
        <end position="344"/>
    </location>
</feature>
<protein>
    <recommendedName>
        <fullName evidence="4">AB hydrolase-1 domain-containing protein</fullName>
    </recommendedName>
</protein>
<sequence length="1034" mass="111945">MSTSSRSQAQSSRSQPPPRKSASYLSLRREKDNLIQSPDLSSSSHKSSYFDAYPRSKSSSTPARSATGKSREKERQPASPPPPLQRHGRSADVFQVSDDESSLDSGEDAYAFPRYEEKYRSSTHGSRDREGRTPTAAKYSMRSRSYAGETTASRSSRDVPGLRLSGSSTQNTETPPLTPVDTGIYSSIFDPFPSVVSAPVAGVEAMDALVDGMNGGDVLGSSPSLSMTRTRYGIPHRHPLYEPPLPSPPPGVVLGGGHSRRTRSNPKLRARRDSSGDEDEDDEPPPRPRRRRQPRPVPPRSASNGTITPHHTTSSPPVRPIIREPPSSPHSYAPSAFAASSTSSTQEKRKSMAPSISEIIRAHAPPELQTKPRPEASRRTSVGGVSHEIVREDVKRERERATTAEDGDLVSRSSVDSVADEVQQTLRRQLVLRPQPPPPPPPAPIFRRRSTLSDNVSVVSPRSDSGGGGRASIHSSSAASSYQYQTAAPSFEDLNIQGLNKPTGSQAVAQYLRSARLTTLVKCTRSPHASPDNPLTVSLSDLGSPTGYPVVVFLGLGCVRHIMGLYDEMAECLNLRIITVDRWGLGRTEPRMKSAKGIMQWADVIEEVLDRLHIDTCSVMAHSAGAPYALAFANKLPERIRGEVCLLAPWVGGGENGGYKWLKYVPNGILKTAQAAEWKLQAWMIGKPPTIQYQGIGQGALSPQHTGNGSPHPVHSAVSNIAEGAGRPSTSSAFSEYDDLRDFEGRFGSQTTLGITNYPSPTAAHPPFLTKRKSSKGFLERFKGPSSPTTEEHATPTKPGRKTLKALRSMGSLRSGKSSSKKSNPSSPSSPKLPPPAFDTGLGLGIDDFKFSANSSDSSSLRAEREDMVDGLSNHGSGTTNWRANGQRSISFSSTSPRDAYSMPSSPAPSMHSSQFAAPPTAGTSFQVALGNALIAASHAESAKGTHNDLLQILNHDNLPWGFSYGAYPHRVKVWYGDRDEKIAENAVRWMEHTMGEDRCSVKVVKNADHGLMYKSSVVIEVLEHLLSCWKSER</sequence>
<evidence type="ECO:0000256" key="1">
    <source>
        <dbReference type="SAM" id="MobiDB-lite"/>
    </source>
</evidence>
<evidence type="ECO:0008006" key="4">
    <source>
        <dbReference type="Google" id="ProtNLM"/>
    </source>
</evidence>
<dbReference type="Gene3D" id="3.40.50.1820">
    <property type="entry name" value="alpha/beta hydrolase"/>
    <property type="match status" value="1"/>
</dbReference>
<feature type="compositionally biased region" description="Basic residues" evidence="1">
    <location>
        <begin position="258"/>
        <end position="270"/>
    </location>
</feature>
<gene>
    <name evidence="2" type="ORF">BD626DRAFT_501124</name>
</gene>
<dbReference type="STRING" id="97359.A0A550C9J1"/>
<dbReference type="EMBL" id="VDMD01000016">
    <property type="protein sequence ID" value="TRM61469.1"/>
    <property type="molecule type" value="Genomic_DNA"/>
</dbReference>
<feature type="compositionally biased region" description="Polar residues" evidence="1">
    <location>
        <begin position="751"/>
        <end position="760"/>
    </location>
</feature>
<feature type="compositionally biased region" description="Low complexity" evidence="1">
    <location>
        <begin position="1"/>
        <end position="14"/>
    </location>
</feature>
<proteinExistence type="predicted"/>
<feature type="compositionally biased region" description="Low complexity" evidence="1">
    <location>
        <begin position="423"/>
        <end position="433"/>
    </location>
</feature>
<organism evidence="2 3">
    <name type="scientific">Schizophyllum amplum</name>
    <dbReference type="NCBI Taxonomy" id="97359"/>
    <lineage>
        <taxon>Eukaryota</taxon>
        <taxon>Fungi</taxon>
        <taxon>Dikarya</taxon>
        <taxon>Basidiomycota</taxon>
        <taxon>Agaricomycotina</taxon>
        <taxon>Agaricomycetes</taxon>
        <taxon>Agaricomycetidae</taxon>
        <taxon>Agaricales</taxon>
        <taxon>Schizophyllaceae</taxon>
        <taxon>Schizophyllum</taxon>
    </lineage>
</organism>
<name>A0A550C9J1_9AGAR</name>
<dbReference type="Proteomes" id="UP000320762">
    <property type="component" value="Unassembled WGS sequence"/>
</dbReference>
<dbReference type="AlphaFoldDB" id="A0A550C9J1"/>